<dbReference type="OrthoDB" id="193314at2"/>
<dbReference type="Pfam" id="PF03767">
    <property type="entry name" value="Acid_phosphat_B"/>
    <property type="match status" value="1"/>
</dbReference>
<reference evidence="4" key="1">
    <citation type="submission" date="2014-10" db="EMBL/GenBank/DDBJ databases">
        <authorList>
            <person name="Kuske C.R."/>
            <person name="Challacombe J.F."/>
            <person name="Daligault H.E."/>
            <person name="Davenport K.W."/>
            <person name="Johnson S.L."/>
            <person name="Siddaramappa S."/>
            <person name="Petersen J.M."/>
        </authorList>
    </citation>
    <scope>NUCLEOTIDE SEQUENCE [LARGE SCALE GENOMIC DNA]</scope>
    <source>
        <strain evidence="4">CA97-1460</strain>
    </source>
</reference>
<dbReference type="KEGG" id="frc:KX01_1497"/>
<dbReference type="InterPro" id="IPR023214">
    <property type="entry name" value="HAD_sf"/>
</dbReference>
<dbReference type="Proteomes" id="UP000182521">
    <property type="component" value="Chromosome"/>
</dbReference>
<evidence type="ECO:0000256" key="1">
    <source>
        <dbReference type="ARBA" id="ARBA00022729"/>
    </source>
</evidence>
<dbReference type="EMBL" id="CP009654">
    <property type="protein sequence ID" value="APC96406.1"/>
    <property type="molecule type" value="Genomic_DNA"/>
</dbReference>
<feature type="signal peptide" evidence="2">
    <location>
        <begin position="1"/>
        <end position="22"/>
    </location>
</feature>
<dbReference type="Gene3D" id="3.40.50.1000">
    <property type="entry name" value="HAD superfamily/HAD-like"/>
    <property type="match status" value="1"/>
</dbReference>
<dbReference type="SUPFAM" id="SSF56784">
    <property type="entry name" value="HAD-like"/>
    <property type="match status" value="1"/>
</dbReference>
<name>A0A1J0KRX7_9GAMM</name>
<evidence type="ECO:0000313" key="3">
    <source>
        <dbReference type="EMBL" id="APC96406.1"/>
    </source>
</evidence>
<dbReference type="InterPro" id="IPR005519">
    <property type="entry name" value="Acid_phosphat_B-like"/>
</dbReference>
<feature type="chain" id="PRO_5009614031" evidence="2">
    <location>
        <begin position="23"/>
        <end position="223"/>
    </location>
</feature>
<keyword evidence="4" id="KW-1185">Reference proteome</keyword>
<dbReference type="RefSeq" id="WP_071664382.1">
    <property type="nucleotide sequence ID" value="NZ_CP009654.1"/>
</dbReference>
<evidence type="ECO:0000256" key="2">
    <source>
        <dbReference type="SAM" id="SignalP"/>
    </source>
</evidence>
<organism evidence="3 4">
    <name type="scientific">Francisella frigiditurris</name>
    <dbReference type="NCBI Taxonomy" id="1542390"/>
    <lineage>
        <taxon>Bacteria</taxon>
        <taxon>Pseudomonadati</taxon>
        <taxon>Pseudomonadota</taxon>
        <taxon>Gammaproteobacteria</taxon>
        <taxon>Thiotrichales</taxon>
        <taxon>Francisellaceae</taxon>
        <taxon>Francisella</taxon>
    </lineage>
</organism>
<accession>A0A1J0KRX7</accession>
<protein>
    <submittedName>
        <fullName evidence="3">HAD super, subIIIB family protein</fullName>
    </submittedName>
</protein>
<proteinExistence type="predicted"/>
<keyword evidence="1 2" id="KW-0732">Signal</keyword>
<evidence type="ECO:0000313" key="4">
    <source>
        <dbReference type="Proteomes" id="UP000182521"/>
    </source>
</evidence>
<dbReference type="PANTHER" id="PTHR31284:SF10">
    <property type="entry name" value="ACID PHOSPHATASE-LIKE PROTEIN"/>
    <property type="match status" value="1"/>
</dbReference>
<dbReference type="InterPro" id="IPR036412">
    <property type="entry name" value="HAD-like_sf"/>
</dbReference>
<dbReference type="STRING" id="1542390.KX01_1497"/>
<sequence length="223" mass="25786">MNKLYKSLVLLVLSGWGVMSYAAFTPTNLTQAKDQVKEYYESGQHAIEVSETLQKAKDVLYRSAWYNKKIKEPRKLAIVYDIDDAALNNYSIMKKYNFADTEEVWDVIQKSTDIPANEGALELYNEARELNVSVFFITARLEKYKDTTKKAIENAGYTDYQGLYLISEKYEKLPFGDFKADVRREITENGYHIVLNIGDQYSDLVGGYSDYVYKLPNYMYGSY</sequence>
<gene>
    <name evidence="3" type="ORF">KX01_1497</name>
</gene>
<dbReference type="PANTHER" id="PTHR31284">
    <property type="entry name" value="ACID PHOSPHATASE-LIKE PROTEIN"/>
    <property type="match status" value="1"/>
</dbReference>
<dbReference type="AlphaFoldDB" id="A0A1J0KRX7"/>